<comment type="caution">
    <text evidence="2">The sequence shown here is derived from an EMBL/GenBank/DDBJ whole genome shotgun (WGS) entry which is preliminary data.</text>
</comment>
<organism evidence="2 3">
    <name type="scientific">Oceanipulchritudo coccoides</name>
    <dbReference type="NCBI Taxonomy" id="2706888"/>
    <lineage>
        <taxon>Bacteria</taxon>
        <taxon>Pseudomonadati</taxon>
        <taxon>Verrucomicrobiota</taxon>
        <taxon>Opitutia</taxon>
        <taxon>Puniceicoccales</taxon>
        <taxon>Oceanipulchritudinaceae</taxon>
        <taxon>Oceanipulchritudo</taxon>
    </lineage>
</organism>
<reference evidence="2 3" key="1">
    <citation type="submission" date="2020-02" db="EMBL/GenBank/DDBJ databases">
        <title>Albibacoteraceae fam. nov., the first described family within the subdivision 4 Verrucomicrobia.</title>
        <authorList>
            <person name="Xi F."/>
        </authorList>
    </citation>
    <scope>NUCLEOTIDE SEQUENCE [LARGE SCALE GENOMIC DNA]</scope>
    <source>
        <strain evidence="2 3">CK1056</strain>
    </source>
</reference>
<dbReference type="Proteomes" id="UP000478417">
    <property type="component" value="Unassembled WGS sequence"/>
</dbReference>
<dbReference type="PANTHER" id="PTHR13696">
    <property type="entry name" value="P-LOOP CONTAINING NUCLEOSIDE TRIPHOSPHATE HYDROLASE"/>
    <property type="match status" value="1"/>
</dbReference>
<evidence type="ECO:0000313" key="3">
    <source>
        <dbReference type="Proteomes" id="UP000478417"/>
    </source>
</evidence>
<dbReference type="InterPro" id="IPR027417">
    <property type="entry name" value="P-loop_NTPase"/>
</dbReference>
<dbReference type="Gene3D" id="3.40.50.300">
    <property type="entry name" value="P-loop containing nucleotide triphosphate hydrolases"/>
    <property type="match status" value="1"/>
</dbReference>
<dbReference type="InterPro" id="IPR025669">
    <property type="entry name" value="AAA_dom"/>
</dbReference>
<dbReference type="PANTHER" id="PTHR13696:SF52">
    <property type="entry name" value="PARA FAMILY PROTEIN CT_582"/>
    <property type="match status" value="1"/>
</dbReference>
<dbReference type="InterPro" id="IPR050678">
    <property type="entry name" value="DNA_Partitioning_ATPase"/>
</dbReference>
<dbReference type="SUPFAM" id="SSF52540">
    <property type="entry name" value="P-loop containing nucleoside triphosphate hydrolases"/>
    <property type="match status" value="1"/>
</dbReference>
<protein>
    <submittedName>
        <fullName evidence="2">AAA family ATPase</fullName>
    </submittedName>
</protein>
<dbReference type="CDD" id="cd02042">
    <property type="entry name" value="ParAB_family"/>
    <property type="match status" value="1"/>
</dbReference>
<accession>A0A6B2M161</accession>
<dbReference type="Pfam" id="PF13614">
    <property type="entry name" value="AAA_31"/>
    <property type="match status" value="1"/>
</dbReference>
<evidence type="ECO:0000313" key="2">
    <source>
        <dbReference type="EMBL" id="NDV61460.1"/>
    </source>
</evidence>
<gene>
    <name evidence="2" type="ORF">G0Q06_03250</name>
</gene>
<dbReference type="EMBL" id="JAAGNX010000001">
    <property type="protein sequence ID" value="NDV61460.1"/>
    <property type="molecule type" value="Genomic_DNA"/>
</dbReference>
<evidence type="ECO:0000259" key="1">
    <source>
        <dbReference type="Pfam" id="PF13614"/>
    </source>
</evidence>
<dbReference type="RefSeq" id="WP_163962421.1">
    <property type="nucleotide sequence ID" value="NZ_JAAGNX010000001.1"/>
</dbReference>
<feature type="domain" description="AAA" evidence="1">
    <location>
        <begin position="3"/>
        <end position="188"/>
    </location>
</feature>
<keyword evidence="3" id="KW-1185">Reference proteome</keyword>
<dbReference type="AlphaFoldDB" id="A0A6B2M161"/>
<proteinExistence type="predicted"/>
<name>A0A6B2M161_9BACT</name>
<sequence length="308" mass="34109">MARKIAFINYKGGVGKTSCIVNIAASLANSGKRVLLVDLDAQSNTSIWLMRVERWNELNTTGQGSVYSIFQPGEQTLKDIVVKDVVEERGGEKILPGLDLLPTTFDLIDLEHEYTPPEGEPVFVRFWEQLQQMEADYDYILFDCPPNVLRASQCGLFCANEVIVPANPDALSLIGFTLLTGKLVQFNERSAGFRSVGMGNPAMINGIIFNSIKAMTDIEVPKMRMQFRINQFRNQKKISPKTRIFNSMIRDAIVVRRAVTLGLPVLCIGNAIGTEGVVDDYENLTREIESLAGLAVAPVNQLNHAETA</sequence>